<sequence>MAGVFRPLLTGASARERAIACLGAALCIGATAALCALVPGVSGTLPAIAAPLGASAVLVLAVPSSPLAQPWPVIGGNVVSSLVGVLVARVVPGQALAAGVAVGAAIGVMSLLRCLHPPGGAAALTAVIGGPAVQSAGFGFALAPMAGNSLALVALGLAFHRLTGRSYPHQPAPIAPVAESGIDMADIDAAVADLHESFDIARADLDALLTRAELHAAARRARDG</sequence>
<dbReference type="PANTHER" id="PTHR33741">
    <property type="entry name" value="TRANSMEMBRANE PROTEIN DDB_G0269096-RELATED"/>
    <property type="match status" value="1"/>
</dbReference>
<gene>
    <name evidence="3" type="ORF">SAMN06297144_1760</name>
</gene>
<evidence type="ECO:0000259" key="2">
    <source>
        <dbReference type="Pfam" id="PF04982"/>
    </source>
</evidence>
<dbReference type="AlphaFoldDB" id="A0A285QXL8"/>
<feature type="transmembrane region" description="Helical" evidence="1">
    <location>
        <begin position="132"/>
        <end position="159"/>
    </location>
</feature>
<evidence type="ECO:0000313" key="3">
    <source>
        <dbReference type="EMBL" id="SOB86653.1"/>
    </source>
</evidence>
<keyword evidence="4" id="KW-1185">Reference proteome</keyword>
<dbReference type="InterPro" id="IPR058581">
    <property type="entry name" value="TM_HPP"/>
</dbReference>
<proteinExistence type="predicted"/>
<keyword evidence="1" id="KW-1133">Transmembrane helix</keyword>
<feature type="transmembrane region" description="Helical" evidence="1">
    <location>
        <begin position="95"/>
        <end position="112"/>
    </location>
</feature>
<protein>
    <submittedName>
        <fullName evidence="3">CBS domain-containing membrane protein</fullName>
    </submittedName>
</protein>
<dbReference type="InterPro" id="IPR007065">
    <property type="entry name" value="HPP"/>
</dbReference>
<keyword evidence="1" id="KW-0472">Membrane</keyword>
<name>A0A285QXL8_9SPHN</name>
<feature type="transmembrane region" description="Helical" evidence="1">
    <location>
        <begin position="71"/>
        <end position="88"/>
    </location>
</feature>
<evidence type="ECO:0000313" key="4">
    <source>
        <dbReference type="Proteomes" id="UP000219494"/>
    </source>
</evidence>
<feature type="domain" description="HPP transmembrane region" evidence="2">
    <location>
        <begin position="13"/>
        <end position="168"/>
    </location>
</feature>
<evidence type="ECO:0000256" key="1">
    <source>
        <dbReference type="SAM" id="Phobius"/>
    </source>
</evidence>
<reference evidence="3 4" key="1">
    <citation type="submission" date="2017-07" db="EMBL/GenBank/DDBJ databases">
        <authorList>
            <person name="Sun Z.S."/>
            <person name="Albrecht U."/>
            <person name="Echele G."/>
            <person name="Lee C.C."/>
        </authorList>
    </citation>
    <scope>NUCLEOTIDE SEQUENCE [LARGE SCALE GENOMIC DNA]</scope>
    <source>
        <strain evidence="3 4">CGMCC 1.12672</strain>
    </source>
</reference>
<dbReference type="PANTHER" id="PTHR33741:SF5">
    <property type="entry name" value="TRANSMEMBRANE PROTEIN DDB_G0269096-RELATED"/>
    <property type="match status" value="1"/>
</dbReference>
<organism evidence="3 4">
    <name type="scientific">Sphingomonas guangdongensis</name>
    <dbReference type="NCBI Taxonomy" id="1141890"/>
    <lineage>
        <taxon>Bacteria</taxon>
        <taxon>Pseudomonadati</taxon>
        <taxon>Pseudomonadota</taxon>
        <taxon>Alphaproteobacteria</taxon>
        <taxon>Sphingomonadales</taxon>
        <taxon>Sphingomonadaceae</taxon>
        <taxon>Sphingomonas</taxon>
    </lineage>
</organism>
<keyword evidence="1" id="KW-0812">Transmembrane</keyword>
<dbReference type="Proteomes" id="UP000219494">
    <property type="component" value="Unassembled WGS sequence"/>
</dbReference>
<dbReference type="EMBL" id="OBMI01000002">
    <property type="protein sequence ID" value="SOB86653.1"/>
    <property type="molecule type" value="Genomic_DNA"/>
</dbReference>
<accession>A0A285QXL8</accession>
<dbReference type="Pfam" id="PF04982">
    <property type="entry name" value="TM_HPP"/>
    <property type="match status" value="1"/>
</dbReference>